<dbReference type="Gene3D" id="3.50.50.60">
    <property type="entry name" value="FAD/NAD(P)-binding domain"/>
    <property type="match status" value="1"/>
</dbReference>
<dbReference type="InterPro" id="IPR050493">
    <property type="entry name" value="FAD-dep_Monooxygenase_BioMet"/>
</dbReference>
<comment type="similarity">
    <text evidence="1">Belongs to the paxM FAD-dependent monooxygenase family.</text>
</comment>
<dbReference type="PANTHER" id="PTHR13789:SF307">
    <property type="entry name" value="HYDROXYLASE, PUTATIVE (AFU_ORTHOLOGUE AFUA_2G04330)-RELATED"/>
    <property type="match status" value="1"/>
</dbReference>
<evidence type="ECO:0000256" key="1">
    <source>
        <dbReference type="ARBA" id="ARBA00007992"/>
    </source>
</evidence>
<evidence type="ECO:0000256" key="3">
    <source>
        <dbReference type="ARBA" id="ARBA00022827"/>
    </source>
</evidence>
<accession>A0A4S2MK62</accession>
<dbReference type="SUPFAM" id="SSF51905">
    <property type="entry name" value="FAD/NAD(P)-binding domain"/>
    <property type="match status" value="1"/>
</dbReference>
<proteinExistence type="inferred from homology"/>
<keyword evidence="3" id="KW-0274">FAD</keyword>
<dbReference type="InterPro" id="IPR036188">
    <property type="entry name" value="FAD/NAD-bd_sf"/>
</dbReference>
<keyword evidence="4" id="KW-0560">Oxidoreductase</keyword>
<dbReference type="AlphaFoldDB" id="A0A4S2MK62"/>
<dbReference type="Pfam" id="PF01494">
    <property type="entry name" value="FAD_binding_3"/>
    <property type="match status" value="1"/>
</dbReference>
<keyword evidence="5" id="KW-0503">Monooxygenase</keyword>
<evidence type="ECO:0000256" key="2">
    <source>
        <dbReference type="ARBA" id="ARBA00022630"/>
    </source>
</evidence>
<dbReference type="GO" id="GO:0004497">
    <property type="term" value="F:monooxygenase activity"/>
    <property type="evidence" value="ECO:0007669"/>
    <property type="project" value="UniProtKB-KW"/>
</dbReference>
<evidence type="ECO:0000259" key="6">
    <source>
        <dbReference type="Pfam" id="PF01494"/>
    </source>
</evidence>
<dbReference type="EMBL" id="ML220155">
    <property type="protein sequence ID" value="TGZ77322.1"/>
    <property type="molecule type" value="Genomic_DNA"/>
</dbReference>
<reference evidence="7 8" key="1">
    <citation type="submission" date="2019-04" db="EMBL/GenBank/DDBJ databases">
        <title>Comparative genomics and transcriptomics to analyze fruiting body development in filamentous ascomycetes.</title>
        <authorList>
            <consortium name="DOE Joint Genome Institute"/>
            <person name="Lutkenhaus R."/>
            <person name="Traeger S."/>
            <person name="Breuer J."/>
            <person name="Kuo A."/>
            <person name="Lipzen A."/>
            <person name="Pangilinan J."/>
            <person name="Dilworth D."/>
            <person name="Sandor L."/>
            <person name="Poggeler S."/>
            <person name="Barry K."/>
            <person name="Grigoriev I.V."/>
            <person name="Nowrousian M."/>
        </authorList>
    </citation>
    <scope>NUCLEOTIDE SEQUENCE [LARGE SCALE GENOMIC DNA]</scope>
    <source>
        <strain evidence="7 8">CBS 389.68</strain>
    </source>
</reference>
<dbReference type="STRING" id="341454.A0A4S2MK62"/>
<evidence type="ECO:0000256" key="4">
    <source>
        <dbReference type="ARBA" id="ARBA00023002"/>
    </source>
</evidence>
<evidence type="ECO:0000313" key="7">
    <source>
        <dbReference type="EMBL" id="TGZ77322.1"/>
    </source>
</evidence>
<sequence>MVDSPLIGDCGVTVISGGIGGLATTLACALSGHDVVLVEALANIIRCAVPLSAILIMRWQGGSILAGIPADNQYRTQYVIHRGGIYRILLERVKSLPNVQVPTGARAVNLDFFEAFVTLEDGRVLAGDVIVGADGIKSTVLCLVLGKGVQPVSTGDCAYRLVLSREVLESNTNLKELVDAPVGIRWVGPGRHAMAYPMKGHQLHKMVLVHPDDSALDCVSWATKAEAYDGKMMEWKLCTTDTLPGWTRRNFCLLGDACHPMLPYVAQGAAQTIEDATTLSILLDSISAPSEIRSALDMYELSRKFRCERIQATARANRTCLNLPDSLEQEMRDQQFAQLSQGQQIPIKEESLLIDALESIGLSGMNDGGKKKKRKESY</sequence>
<dbReference type="GO" id="GO:0071949">
    <property type="term" value="F:FAD binding"/>
    <property type="evidence" value="ECO:0007669"/>
    <property type="project" value="InterPro"/>
</dbReference>
<keyword evidence="2" id="KW-0285">Flavoprotein</keyword>
<dbReference type="InParanoid" id="A0A4S2MK62"/>
<gene>
    <name evidence="7" type="ORF">EX30DRAFT_387789</name>
</gene>
<keyword evidence="8" id="KW-1185">Reference proteome</keyword>
<evidence type="ECO:0000256" key="5">
    <source>
        <dbReference type="ARBA" id="ARBA00023033"/>
    </source>
</evidence>
<organism evidence="7 8">
    <name type="scientific">Ascodesmis nigricans</name>
    <dbReference type="NCBI Taxonomy" id="341454"/>
    <lineage>
        <taxon>Eukaryota</taxon>
        <taxon>Fungi</taxon>
        <taxon>Dikarya</taxon>
        <taxon>Ascomycota</taxon>
        <taxon>Pezizomycotina</taxon>
        <taxon>Pezizomycetes</taxon>
        <taxon>Pezizales</taxon>
        <taxon>Ascodesmidaceae</taxon>
        <taxon>Ascodesmis</taxon>
    </lineage>
</organism>
<dbReference type="PRINTS" id="PR00420">
    <property type="entry name" value="RNGMNOXGNASE"/>
</dbReference>
<dbReference type="OrthoDB" id="16820at2759"/>
<protein>
    <submittedName>
        <fullName evidence="7">FAD/NAD(P)-binding domain-containing protein</fullName>
    </submittedName>
</protein>
<dbReference type="Proteomes" id="UP000298138">
    <property type="component" value="Unassembled WGS sequence"/>
</dbReference>
<name>A0A4S2MK62_9PEZI</name>
<evidence type="ECO:0000313" key="8">
    <source>
        <dbReference type="Proteomes" id="UP000298138"/>
    </source>
</evidence>
<dbReference type="SUPFAM" id="SSF54373">
    <property type="entry name" value="FAD-linked reductases, C-terminal domain"/>
    <property type="match status" value="1"/>
</dbReference>
<dbReference type="InterPro" id="IPR002938">
    <property type="entry name" value="FAD-bd"/>
</dbReference>
<dbReference type="PANTHER" id="PTHR13789">
    <property type="entry name" value="MONOOXYGENASE"/>
    <property type="match status" value="1"/>
</dbReference>
<feature type="domain" description="FAD-binding" evidence="6">
    <location>
        <begin position="246"/>
        <end position="310"/>
    </location>
</feature>